<proteinExistence type="predicted"/>
<dbReference type="Pfam" id="PF02915">
    <property type="entry name" value="Rubrerythrin"/>
    <property type="match status" value="1"/>
</dbReference>
<dbReference type="InterPro" id="IPR009078">
    <property type="entry name" value="Ferritin-like_SF"/>
</dbReference>
<evidence type="ECO:0000313" key="3">
    <source>
        <dbReference type="Proteomes" id="UP001204562"/>
    </source>
</evidence>
<evidence type="ECO:0000259" key="1">
    <source>
        <dbReference type="Pfam" id="PF02915"/>
    </source>
</evidence>
<dbReference type="Gene3D" id="1.20.1260.10">
    <property type="match status" value="1"/>
</dbReference>
<dbReference type="RefSeq" id="WP_256303885.1">
    <property type="nucleotide sequence ID" value="NZ_JANFYS010000014.1"/>
</dbReference>
<gene>
    <name evidence="2" type="ORF">NE579_08005</name>
</gene>
<name>A0AAW5JTC3_9FIRM</name>
<accession>A0AAW5JTC3</accession>
<evidence type="ECO:0000313" key="2">
    <source>
        <dbReference type="EMBL" id="MCQ4770405.1"/>
    </source>
</evidence>
<dbReference type="InterPro" id="IPR012347">
    <property type="entry name" value="Ferritin-like"/>
</dbReference>
<dbReference type="EMBL" id="JANFYS010000014">
    <property type="protein sequence ID" value="MCQ4770405.1"/>
    <property type="molecule type" value="Genomic_DNA"/>
</dbReference>
<dbReference type="SUPFAM" id="SSF47240">
    <property type="entry name" value="Ferritin-like"/>
    <property type="match status" value="1"/>
</dbReference>
<dbReference type="GO" id="GO:0046872">
    <property type="term" value="F:metal ion binding"/>
    <property type="evidence" value="ECO:0007669"/>
    <property type="project" value="InterPro"/>
</dbReference>
<sequence>MEWDQGFRPEPGPGLCGSDREIFERVWRRVMPEDRYDSPVMLLGEETPCPAPAVPAAPPPASPMPCPTLPPPLPGVSICANPGPMEPSGGNVPCLGTASAVHGAELQSFILHELMDARTYQAMARRADRSAARTLSGISADERRHAKRLSTAYFLISGVRYWPMEQAAVTLDLPLAALLRRRFWEEQEGEAAYRAAAAATADPCLQELYIELAEDENSHAWLLRGILEAM</sequence>
<dbReference type="GO" id="GO:0016491">
    <property type="term" value="F:oxidoreductase activity"/>
    <property type="evidence" value="ECO:0007669"/>
    <property type="project" value="InterPro"/>
</dbReference>
<organism evidence="2 3">
    <name type="scientific">Intestinimonas massiliensis</name>
    <name type="common">ex Afouda et al. 2020</name>
    <dbReference type="NCBI Taxonomy" id="1673721"/>
    <lineage>
        <taxon>Bacteria</taxon>
        <taxon>Bacillati</taxon>
        <taxon>Bacillota</taxon>
        <taxon>Clostridia</taxon>
        <taxon>Eubacteriales</taxon>
        <taxon>Intestinimonas</taxon>
    </lineage>
</organism>
<dbReference type="InterPro" id="IPR003251">
    <property type="entry name" value="Rr_diiron-bd_dom"/>
</dbReference>
<dbReference type="AlphaFoldDB" id="A0AAW5JTC3"/>
<dbReference type="Proteomes" id="UP001204562">
    <property type="component" value="Unassembled WGS sequence"/>
</dbReference>
<comment type="caution">
    <text evidence="2">The sequence shown here is derived from an EMBL/GenBank/DDBJ whole genome shotgun (WGS) entry which is preliminary data.</text>
</comment>
<reference evidence="2" key="1">
    <citation type="submission" date="2022-06" db="EMBL/GenBank/DDBJ databases">
        <title>Isolation of gut microbiota from human fecal samples.</title>
        <authorList>
            <person name="Pamer E.G."/>
            <person name="Barat B."/>
            <person name="Waligurski E."/>
            <person name="Medina S."/>
            <person name="Paddock L."/>
            <person name="Mostad J."/>
        </authorList>
    </citation>
    <scope>NUCLEOTIDE SEQUENCE</scope>
    <source>
        <strain evidence="2">DFI.9.91</strain>
    </source>
</reference>
<protein>
    <submittedName>
        <fullName evidence="2">Rubrerythrin</fullName>
    </submittedName>
</protein>
<feature type="domain" description="Rubrerythrin diiron-binding" evidence="1">
    <location>
        <begin position="110"/>
        <end position="225"/>
    </location>
</feature>